<evidence type="ECO:0000313" key="3">
    <source>
        <dbReference type="Proteomes" id="UP001223712"/>
    </source>
</evidence>
<evidence type="ECO:0000313" key="2">
    <source>
        <dbReference type="EMBL" id="MDN3702308.1"/>
    </source>
</evidence>
<dbReference type="PANTHER" id="PTHR48094:SF12">
    <property type="entry name" value="PARKINSON DISEASE PROTEIN 7 HOMOLOG"/>
    <property type="match status" value="1"/>
</dbReference>
<name>A0ABT8CKT8_9VIBR</name>
<dbReference type="PANTHER" id="PTHR48094">
    <property type="entry name" value="PROTEIN/NUCLEIC ACID DEGLYCASE DJ-1-RELATED"/>
    <property type="match status" value="1"/>
</dbReference>
<accession>A0ABT8CKT8</accession>
<evidence type="ECO:0000259" key="1">
    <source>
        <dbReference type="Pfam" id="PF01965"/>
    </source>
</evidence>
<dbReference type="InterPro" id="IPR002818">
    <property type="entry name" value="DJ-1/PfpI"/>
</dbReference>
<dbReference type="InterPro" id="IPR050325">
    <property type="entry name" value="Prot/Nucl_acid_deglycase"/>
</dbReference>
<organism evidence="2 3">
    <name type="scientific">Vibrio artabrorum</name>
    <dbReference type="NCBI Taxonomy" id="446374"/>
    <lineage>
        <taxon>Bacteria</taxon>
        <taxon>Pseudomonadati</taxon>
        <taxon>Pseudomonadota</taxon>
        <taxon>Gammaproteobacteria</taxon>
        <taxon>Vibrionales</taxon>
        <taxon>Vibrionaceae</taxon>
        <taxon>Vibrio</taxon>
    </lineage>
</organism>
<dbReference type="CDD" id="cd03135">
    <property type="entry name" value="GATase1_DJ-1"/>
    <property type="match status" value="1"/>
</dbReference>
<keyword evidence="3" id="KW-1185">Reference proteome</keyword>
<proteinExistence type="predicted"/>
<dbReference type="SUPFAM" id="SSF52317">
    <property type="entry name" value="Class I glutamine amidotransferase-like"/>
    <property type="match status" value="1"/>
</dbReference>
<feature type="domain" description="DJ-1/PfpI" evidence="1">
    <location>
        <begin position="2"/>
        <end position="159"/>
    </location>
</feature>
<dbReference type="RefSeq" id="WP_261839809.1">
    <property type="nucleotide sequence ID" value="NZ_AP025459.1"/>
</dbReference>
<dbReference type="Proteomes" id="UP001223712">
    <property type="component" value="Unassembled WGS sequence"/>
</dbReference>
<dbReference type="Pfam" id="PF01965">
    <property type="entry name" value="DJ-1_PfpI"/>
    <property type="match status" value="1"/>
</dbReference>
<reference evidence="3" key="1">
    <citation type="journal article" date="2019" name="Int. J. Syst. Evol. Microbiol.">
        <title>The Global Catalogue of Microorganisms (GCM) 10K type strain sequencing project: providing services to taxonomists for standard genome sequencing and annotation.</title>
        <authorList>
            <consortium name="The Broad Institute Genomics Platform"/>
            <consortium name="The Broad Institute Genome Sequencing Center for Infectious Disease"/>
            <person name="Wu L."/>
            <person name="Ma J."/>
        </authorList>
    </citation>
    <scope>NUCLEOTIDE SEQUENCE [LARGE SCALE GENOMIC DNA]</scope>
    <source>
        <strain evidence="3">CECT 7226</strain>
    </source>
</reference>
<dbReference type="EMBL" id="JAUFQY010000002">
    <property type="protein sequence ID" value="MDN3702308.1"/>
    <property type="molecule type" value="Genomic_DNA"/>
</dbReference>
<gene>
    <name evidence="2" type="ORF">QWY96_17875</name>
</gene>
<comment type="caution">
    <text evidence="2">The sequence shown here is derived from an EMBL/GenBank/DDBJ whole genome shotgun (WGS) entry which is preliminary data.</text>
</comment>
<dbReference type="InterPro" id="IPR029062">
    <property type="entry name" value="Class_I_gatase-like"/>
</dbReference>
<protein>
    <submittedName>
        <fullName evidence="2">DJ-1/PfpI family protein</fullName>
    </submittedName>
</protein>
<sequence>MKSAALLLASGYEEGEAINIIDILRRLGIKLTILSCENDIFLTSYHDVVIRADDYLSNNIDAIYDVLILVGGPPNTDKLGSDCTVINIIKKHINAGSYIAAICSSAAKVLAKNNLLNNHHYVCCSDFYKSFSDGIYTDFPLVLDGKFITALLPKSIEPFPSPAI</sequence>
<dbReference type="Gene3D" id="3.40.50.880">
    <property type="match status" value="1"/>
</dbReference>